<feature type="transmembrane region" description="Helical" evidence="1">
    <location>
        <begin position="21"/>
        <end position="38"/>
    </location>
</feature>
<protein>
    <submittedName>
        <fullName evidence="2">Uncharacterized protein</fullName>
    </submittedName>
</protein>
<keyword evidence="1" id="KW-0472">Membrane</keyword>
<comment type="caution">
    <text evidence="2">The sequence shown here is derived from an EMBL/GenBank/DDBJ whole genome shotgun (WGS) entry which is preliminary data.</text>
</comment>
<keyword evidence="1" id="KW-1133">Transmembrane helix</keyword>
<proteinExistence type="predicted"/>
<keyword evidence="3" id="KW-1185">Reference proteome</keyword>
<dbReference type="OrthoDB" id="379569at2157"/>
<sequence length="68" mass="7306">MTDQETYEKDSAAAETWALKLYLAVVVFLVGLLTVYQSTRSTDAPLVVGVFVAAAGTISIGWLLRTAI</sequence>
<organism evidence="2 3">
    <name type="scientific">Halonotius terrestris</name>
    <dbReference type="NCBI Taxonomy" id="2487750"/>
    <lineage>
        <taxon>Archaea</taxon>
        <taxon>Methanobacteriati</taxon>
        <taxon>Methanobacteriota</taxon>
        <taxon>Stenosarchaea group</taxon>
        <taxon>Halobacteria</taxon>
        <taxon>Halobacteriales</taxon>
        <taxon>Haloferacaceae</taxon>
        <taxon>Halonotius</taxon>
    </lineage>
</organism>
<accession>A0A8J8PBU2</accession>
<name>A0A8J8PBU2_9EURY</name>
<evidence type="ECO:0000313" key="3">
    <source>
        <dbReference type="Proteomes" id="UP000705823"/>
    </source>
</evidence>
<dbReference type="EMBL" id="RKLU01000003">
    <property type="protein sequence ID" value="TQQ80953.1"/>
    <property type="molecule type" value="Genomic_DNA"/>
</dbReference>
<dbReference type="Proteomes" id="UP000705823">
    <property type="component" value="Unassembled WGS sequence"/>
</dbReference>
<dbReference type="RefSeq" id="WP_142979515.1">
    <property type="nucleotide sequence ID" value="NZ_RKLU01000003.1"/>
</dbReference>
<keyword evidence="1" id="KW-0812">Transmembrane</keyword>
<gene>
    <name evidence="2" type="ORF">EGH24_07295</name>
</gene>
<reference evidence="2" key="1">
    <citation type="submission" date="2019-02" db="EMBL/GenBank/DDBJ databases">
        <title>Halonotius sp. a new haloarchaeum isolated from saline soil.</title>
        <authorList>
            <person name="Duran-Viseras A."/>
            <person name="Sanchez-Porro C."/>
            <person name="Ventosa A."/>
        </authorList>
    </citation>
    <scope>NUCLEOTIDE SEQUENCE</scope>
    <source>
        <strain evidence="2">F15B</strain>
    </source>
</reference>
<feature type="transmembrane region" description="Helical" evidence="1">
    <location>
        <begin position="44"/>
        <end position="64"/>
    </location>
</feature>
<dbReference type="AlphaFoldDB" id="A0A8J8PBU2"/>
<evidence type="ECO:0000256" key="1">
    <source>
        <dbReference type="SAM" id="Phobius"/>
    </source>
</evidence>
<evidence type="ECO:0000313" key="2">
    <source>
        <dbReference type="EMBL" id="TQQ80953.1"/>
    </source>
</evidence>